<dbReference type="InterPro" id="IPR028098">
    <property type="entry name" value="Glyco_trans_4-like_N"/>
</dbReference>
<dbReference type="AlphaFoldDB" id="A0A6J7XQ43"/>
<name>A0A6J7XQ43_9ZZZZ</name>
<dbReference type="Pfam" id="PF00534">
    <property type="entry name" value="Glycos_transf_1"/>
    <property type="match status" value="1"/>
</dbReference>
<dbReference type="InterPro" id="IPR001296">
    <property type="entry name" value="Glyco_trans_1"/>
</dbReference>
<feature type="domain" description="Glycosyltransferase subfamily 4-like N-terminal" evidence="2">
    <location>
        <begin position="16"/>
        <end position="169"/>
    </location>
</feature>
<feature type="domain" description="Glycosyl transferase family 1" evidence="1">
    <location>
        <begin position="195"/>
        <end position="353"/>
    </location>
</feature>
<proteinExistence type="predicted"/>
<dbReference type="Gene3D" id="3.40.50.2000">
    <property type="entry name" value="Glycogen Phosphorylase B"/>
    <property type="match status" value="2"/>
</dbReference>
<evidence type="ECO:0000259" key="1">
    <source>
        <dbReference type="Pfam" id="PF00534"/>
    </source>
</evidence>
<dbReference type="PANTHER" id="PTHR45947">
    <property type="entry name" value="SULFOQUINOVOSYL TRANSFERASE SQD2"/>
    <property type="match status" value="1"/>
</dbReference>
<dbReference type="GO" id="GO:0016757">
    <property type="term" value="F:glycosyltransferase activity"/>
    <property type="evidence" value="ECO:0007669"/>
    <property type="project" value="InterPro"/>
</dbReference>
<dbReference type="EMBL" id="CAFBSF010000004">
    <property type="protein sequence ID" value="CAB5239233.1"/>
    <property type="molecule type" value="Genomic_DNA"/>
</dbReference>
<protein>
    <submittedName>
        <fullName evidence="4">Unannotated protein</fullName>
    </submittedName>
</protein>
<evidence type="ECO:0000313" key="4">
    <source>
        <dbReference type="EMBL" id="CAB5239233.1"/>
    </source>
</evidence>
<evidence type="ECO:0000259" key="2">
    <source>
        <dbReference type="Pfam" id="PF13439"/>
    </source>
</evidence>
<dbReference type="InterPro" id="IPR050194">
    <property type="entry name" value="Glycosyltransferase_grp1"/>
</dbReference>
<dbReference type="EMBL" id="CAFABG010000051">
    <property type="protein sequence ID" value="CAB4829108.1"/>
    <property type="molecule type" value="Genomic_DNA"/>
</dbReference>
<organism evidence="4">
    <name type="scientific">freshwater metagenome</name>
    <dbReference type="NCBI Taxonomy" id="449393"/>
    <lineage>
        <taxon>unclassified sequences</taxon>
        <taxon>metagenomes</taxon>
        <taxon>ecological metagenomes</taxon>
    </lineage>
</organism>
<sequence length="381" mass="42106">MSQPIRVMQIIARMNVGGPAVIVADLMRGIDKQVFDQRLLTGFCAAGEADYLDQVATDIKAQKINGLGRSISPLQDLKSFLLLLRLIRKFKPNIIHTHTAKAGVLGRIAGLIAYPRALRIHTFHGHLLNGYFNTHKTKLVIITERLLAQWTHLLLAVGNQVREDLLKVRIGTEDKFKVSLPGLPFPVCTPRLKARELLGLEQDKTYLVFVGRLTGIKRPDRLIALGRELKARKSNAEILIAGEGGLFASTQEISRKELLPLKFLGWRNDVDLILSASDVAILCSDNEGIPLTLIQAAMVGLPIVSTNVGSVRDIVIDGKTGILTSPHTEAFVQEVMMLLNDEKEWHRLGDAGRCHAEAVFSLSGMIDAHSAIYTQMLEVKR</sequence>
<dbReference type="PANTHER" id="PTHR45947:SF3">
    <property type="entry name" value="SULFOQUINOVOSYL TRANSFERASE SQD2"/>
    <property type="match status" value="1"/>
</dbReference>
<dbReference type="SUPFAM" id="SSF53756">
    <property type="entry name" value="UDP-Glycosyltransferase/glycogen phosphorylase"/>
    <property type="match status" value="1"/>
</dbReference>
<dbReference type="Pfam" id="PF13439">
    <property type="entry name" value="Glyco_transf_4"/>
    <property type="match status" value="1"/>
</dbReference>
<accession>A0A6J7XQ43</accession>
<reference evidence="4" key="1">
    <citation type="submission" date="2020-05" db="EMBL/GenBank/DDBJ databases">
        <authorList>
            <person name="Chiriac C."/>
            <person name="Salcher M."/>
            <person name="Ghai R."/>
            <person name="Kavagutti S V."/>
        </authorList>
    </citation>
    <scope>NUCLEOTIDE SEQUENCE</scope>
</reference>
<evidence type="ECO:0000313" key="3">
    <source>
        <dbReference type="EMBL" id="CAB4829108.1"/>
    </source>
</evidence>
<gene>
    <name evidence="3" type="ORF">UFOPK3181_00759</name>
    <name evidence="4" type="ORF">UFOPK3520_00127</name>
</gene>